<dbReference type="KEGG" id="cman:A9D14_03460"/>
<feature type="signal peptide" evidence="1">
    <location>
        <begin position="1"/>
        <end position="30"/>
    </location>
</feature>
<dbReference type="Pfam" id="PF04214">
    <property type="entry name" value="DUF411"/>
    <property type="match status" value="1"/>
</dbReference>
<evidence type="ECO:0000313" key="2">
    <source>
        <dbReference type="EMBL" id="ARU17214.1"/>
    </source>
</evidence>
<sequence length="156" mass="16440">MTGYWKKSVRRSFGSAAVLVLAACSVAAQAASYTMFRDPNCGCCEAWAAHVREELSAEVAVQNSADMAAIKDREGVPGELRSCHTMIVGGYVIEGHVPAADIARLLRERPAGVEGLAVAGMPIGSPGMEMGGRTQPYQVVAFGKAGRTVFNTYKGS</sequence>
<feature type="chain" id="PRO_5011728731" evidence="1">
    <location>
        <begin position="31"/>
        <end position="156"/>
    </location>
</feature>
<dbReference type="PROSITE" id="PS51257">
    <property type="entry name" value="PROKAR_LIPOPROTEIN"/>
    <property type="match status" value="1"/>
</dbReference>
<organism evidence="2 3">
    <name type="scientific">Croceicoccus marinus</name>
    <dbReference type="NCBI Taxonomy" id="450378"/>
    <lineage>
        <taxon>Bacteria</taxon>
        <taxon>Pseudomonadati</taxon>
        <taxon>Pseudomonadota</taxon>
        <taxon>Alphaproteobacteria</taxon>
        <taxon>Sphingomonadales</taxon>
        <taxon>Erythrobacteraceae</taxon>
        <taxon>Croceicoccus</taxon>
    </lineage>
</organism>
<dbReference type="RefSeq" id="WP_066848140.1">
    <property type="nucleotide sequence ID" value="NZ_CP019602.1"/>
</dbReference>
<gene>
    <name evidence="2" type="ORF">A9D14_03460</name>
</gene>
<dbReference type="InterPro" id="IPR007332">
    <property type="entry name" value="DUF411"/>
</dbReference>
<evidence type="ECO:0000313" key="3">
    <source>
        <dbReference type="Proteomes" id="UP000195807"/>
    </source>
</evidence>
<accession>A0A1Z1FEL8</accession>
<evidence type="ECO:0000256" key="1">
    <source>
        <dbReference type="SAM" id="SignalP"/>
    </source>
</evidence>
<keyword evidence="1" id="KW-0732">Signal</keyword>
<dbReference type="AlphaFoldDB" id="A0A1Z1FEL8"/>
<dbReference type="Proteomes" id="UP000195807">
    <property type="component" value="Chromosome"/>
</dbReference>
<reference evidence="2 3" key="1">
    <citation type="submission" date="2017-01" db="EMBL/GenBank/DDBJ databases">
        <title>Complete genome sequence of esterase-producing bacterium Croceicoccus marinus E4A9.</title>
        <authorList>
            <person name="Wu Y.-H."/>
            <person name="Cheng H."/>
            <person name="Xu L."/>
            <person name="Huo Y.-Y."/>
            <person name="Wang C.-S."/>
            <person name="Xu X.-W."/>
        </authorList>
    </citation>
    <scope>NUCLEOTIDE SEQUENCE [LARGE SCALE GENOMIC DNA]</scope>
    <source>
        <strain evidence="2 3">E4A9</strain>
    </source>
</reference>
<name>A0A1Z1FEL8_9SPHN</name>
<dbReference type="STRING" id="450378.GCA_001661675_00690"/>
<protein>
    <submittedName>
        <fullName evidence="2">Metal-binding protein</fullName>
    </submittedName>
</protein>
<proteinExistence type="predicted"/>
<keyword evidence="3" id="KW-1185">Reference proteome</keyword>
<dbReference type="EMBL" id="CP019602">
    <property type="protein sequence ID" value="ARU17214.1"/>
    <property type="molecule type" value="Genomic_DNA"/>
</dbReference>